<sequence>MLNGREKMAILVLSFFFNAFMVCFCFILVIHFVLELAAVMNNRGRKQQEALWAGFGIALFLIFSFAFVVFTIFSGCGMIYILNSSTKIAPTPVESEQQPPMV</sequence>
<gene>
    <name evidence="2" type="ORF">KK1_027418</name>
</gene>
<dbReference type="OMA" id="FIKEMAS"/>
<organism evidence="2 3">
    <name type="scientific">Cajanus cajan</name>
    <name type="common">Pigeon pea</name>
    <name type="synonym">Cajanus indicus</name>
    <dbReference type="NCBI Taxonomy" id="3821"/>
    <lineage>
        <taxon>Eukaryota</taxon>
        <taxon>Viridiplantae</taxon>
        <taxon>Streptophyta</taxon>
        <taxon>Embryophyta</taxon>
        <taxon>Tracheophyta</taxon>
        <taxon>Spermatophyta</taxon>
        <taxon>Magnoliopsida</taxon>
        <taxon>eudicotyledons</taxon>
        <taxon>Gunneridae</taxon>
        <taxon>Pentapetalae</taxon>
        <taxon>rosids</taxon>
        <taxon>fabids</taxon>
        <taxon>Fabales</taxon>
        <taxon>Fabaceae</taxon>
        <taxon>Papilionoideae</taxon>
        <taxon>50 kb inversion clade</taxon>
        <taxon>NPAAA clade</taxon>
        <taxon>indigoferoid/millettioid clade</taxon>
        <taxon>Phaseoleae</taxon>
        <taxon>Cajanus</taxon>
    </lineage>
</organism>
<proteinExistence type="predicted"/>
<protein>
    <submittedName>
        <fullName evidence="2">Uncharacterized protein</fullName>
    </submittedName>
</protein>
<keyword evidence="1" id="KW-0812">Transmembrane</keyword>
<dbReference type="AlphaFoldDB" id="A0A151S7E1"/>
<accession>A0A151S7E1</accession>
<dbReference type="EMBL" id="KQ483449">
    <property type="protein sequence ID" value="KYP50730.1"/>
    <property type="molecule type" value="Genomic_DNA"/>
</dbReference>
<dbReference type="Proteomes" id="UP000075243">
    <property type="component" value="Unassembled WGS sequence"/>
</dbReference>
<keyword evidence="3" id="KW-1185">Reference proteome</keyword>
<feature type="transmembrane region" description="Helical" evidence="1">
    <location>
        <begin position="54"/>
        <end position="82"/>
    </location>
</feature>
<evidence type="ECO:0000313" key="3">
    <source>
        <dbReference type="Proteomes" id="UP000075243"/>
    </source>
</evidence>
<evidence type="ECO:0000256" key="1">
    <source>
        <dbReference type="SAM" id="Phobius"/>
    </source>
</evidence>
<keyword evidence="1" id="KW-0472">Membrane</keyword>
<keyword evidence="1" id="KW-1133">Transmembrane helix</keyword>
<feature type="transmembrane region" description="Helical" evidence="1">
    <location>
        <begin position="12"/>
        <end position="34"/>
    </location>
</feature>
<reference evidence="2" key="1">
    <citation type="journal article" date="2012" name="Nat. Biotechnol.">
        <title>Draft genome sequence of pigeonpea (Cajanus cajan), an orphan legume crop of resource-poor farmers.</title>
        <authorList>
            <person name="Varshney R.K."/>
            <person name="Chen W."/>
            <person name="Li Y."/>
            <person name="Bharti A.K."/>
            <person name="Saxena R.K."/>
            <person name="Schlueter J.A."/>
            <person name="Donoghue M.T."/>
            <person name="Azam S."/>
            <person name="Fan G."/>
            <person name="Whaley A.M."/>
            <person name="Farmer A.D."/>
            <person name="Sheridan J."/>
            <person name="Iwata A."/>
            <person name="Tuteja R."/>
            <person name="Penmetsa R.V."/>
            <person name="Wu W."/>
            <person name="Upadhyaya H.D."/>
            <person name="Yang S.P."/>
            <person name="Shah T."/>
            <person name="Saxena K.B."/>
            <person name="Michael T."/>
            <person name="McCombie W.R."/>
            <person name="Yang B."/>
            <person name="Zhang G."/>
            <person name="Yang H."/>
            <person name="Wang J."/>
            <person name="Spillane C."/>
            <person name="Cook D.R."/>
            <person name="May G.D."/>
            <person name="Xu X."/>
            <person name="Jackson S.A."/>
        </authorList>
    </citation>
    <scope>NUCLEOTIDE SEQUENCE [LARGE SCALE GENOMIC DNA]</scope>
</reference>
<dbReference type="Gramene" id="C.cajan_25835.t">
    <property type="protein sequence ID" value="C.cajan_25835.t.cds1"/>
    <property type="gene ID" value="C.cajan_25835"/>
</dbReference>
<name>A0A151S7E1_CAJCA</name>
<evidence type="ECO:0000313" key="2">
    <source>
        <dbReference type="EMBL" id="KYP50730.1"/>
    </source>
</evidence>